<gene>
    <name evidence="3" type="ORF">AMATHDRAFT_70225</name>
</gene>
<feature type="compositionally biased region" description="Basic and acidic residues" evidence="1">
    <location>
        <begin position="75"/>
        <end position="94"/>
    </location>
</feature>
<protein>
    <submittedName>
        <fullName evidence="3">Uncharacterized protein</fullName>
    </submittedName>
</protein>
<feature type="region of interest" description="Disordered" evidence="1">
    <location>
        <begin position="130"/>
        <end position="164"/>
    </location>
</feature>
<evidence type="ECO:0000256" key="2">
    <source>
        <dbReference type="SAM" id="SignalP"/>
    </source>
</evidence>
<accession>A0A2A9NAC6</accession>
<dbReference type="EMBL" id="KZ302215">
    <property type="protein sequence ID" value="PFH46274.1"/>
    <property type="molecule type" value="Genomic_DNA"/>
</dbReference>
<keyword evidence="4" id="KW-1185">Reference proteome</keyword>
<evidence type="ECO:0000313" key="4">
    <source>
        <dbReference type="Proteomes" id="UP000242287"/>
    </source>
</evidence>
<proteinExistence type="predicted"/>
<feature type="compositionally biased region" description="Basic residues" evidence="1">
    <location>
        <begin position="155"/>
        <end position="164"/>
    </location>
</feature>
<evidence type="ECO:0000313" key="3">
    <source>
        <dbReference type="EMBL" id="PFH46274.1"/>
    </source>
</evidence>
<reference evidence="3 4" key="1">
    <citation type="submission" date="2014-02" db="EMBL/GenBank/DDBJ databases">
        <title>Transposable element dynamics among asymbiotic and ectomycorrhizal Amanita fungi.</title>
        <authorList>
            <consortium name="DOE Joint Genome Institute"/>
            <person name="Hess J."/>
            <person name="Skrede I."/>
            <person name="Wolfe B."/>
            <person name="LaButti K."/>
            <person name="Ohm R.A."/>
            <person name="Grigoriev I.V."/>
            <person name="Pringle A."/>
        </authorList>
    </citation>
    <scope>NUCLEOTIDE SEQUENCE [LARGE SCALE GENOMIC DNA]</scope>
    <source>
        <strain evidence="3 4">SKay4041</strain>
    </source>
</reference>
<sequence length="164" mass="18474">MKITYIVVVALVTSFSSIVGVGARRSGVNARELSDRNLYDRTSHLRARDGGGYYGTSNRLQRRWDSPSSTRRKSKSSDAHETGKDSTSEDERYTGSKPLKVGGKEVFDGFTGLPVYQHYGSLYISKKMTKEDEHKLQSEEYNPEGTIDPMDYALNRKKKGSKHQ</sequence>
<feature type="signal peptide" evidence="2">
    <location>
        <begin position="1"/>
        <end position="23"/>
    </location>
</feature>
<feature type="region of interest" description="Disordered" evidence="1">
    <location>
        <begin position="47"/>
        <end position="103"/>
    </location>
</feature>
<feature type="chain" id="PRO_5012405612" evidence="2">
    <location>
        <begin position="24"/>
        <end position="164"/>
    </location>
</feature>
<keyword evidence="2" id="KW-0732">Signal</keyword>
<organism evidence="3 4">
    <name type="scientific">Amanita thiersii Skay4041</name>
    <dbReference type="NCBI Taxonomy" id="703135"/>
    <lineage>
        <taxon>Eukaryota</taxon>
        <taxon>Fungi</taxon>
        <taxon>Dikarya</taxon>
        <taxon>Basidiomycota</taxon>
        <taxon>Agaricomycotina</taxon>
        <taxon>Agaricomycetes</taxon>
        <taxon>Agaricomycetidae</taxon>
        <taxon>Agaricales</taxon>
        <taxon>Pluteineae</taxon>
        <taxon>Amanitaceae</taxon>
        <taxon>Amanita</taxon>
    </lineage>
</organism>
<dbReference type="AlphaFoldDB" id="A0A2A9NAC6"/>
<dbReference type="Proteomes" id="UP000242287">
    <property type="component" value="Unassembled WGS sequence"/>
</dbReference>
<name>A0A2A9NAC6_9AGAR</name>
<evidence type="ECO:0000256" key="1">
    <source>
        <dbReference type="SAM" id="MobiDB-lite"/>
    </source>
</evidence>